<proteinExistence type="predicted"/>
<keyword evidence="3" id="KW-1185">Reference proteome</keyword>
<gene>
    <name evidence="2" type="primary">paaZ_2</name>
    <name evidence="2" type="ORF">PFRI_14720</name>
</gene>
<evidence type="ECO:0000313" key="3">
    <source>
        <dbReference type="Proteomes" id="UP000184514"/>
    </source>
</evidence>
<dbReference type="STRING" id="696762.PFRI_14720"/>
<dbReference type="SUPFAM" id="SSF54637">
    <property type="entry name" value="Thioesterase/thiol ester dehydrase-isomerase"/>
    <property type="match status" value="1"/>
</dbReference>
<dbReference type="EMBL" id="MLCB01000107">
    <property type="protein sequence ID" value="OJI94295.1"/>
    <property type="molecule type" value="Genomic_DNA"/>
</dbReference>
<dbReference type="InterPro" id="IPR052342">
    <property type="entry name" value="MCH/BMMD"/>
</dbReference>
<organism evidence="2 3">
    <name type="scientific">Planktotalea frisia</name>
    <dbReference type="NCBI Taxonomy" id="696762"/>
    <lineage>
        <taxon>Bacteria</taxon>
        <taxon>Pseudomonadati</taxon>
        <taxon>Pseudomonadota</taxon>
        <taxon>Alphaproteobacteria</taxon>
        <taxon>Rhodobacterales</taxon>
        <taxon>Paracoccaceae</taxon>
        <taxon>Planktotalea</taxon>
    </lineage>
</organism>
<reference evidence="2 3" key="1">
    <citation type="submission" date="2016-10" db="EMBL/GenBank/DDBJ databases">
        <title>Genome sequence of Planktotalea frisia SH6-1.</title>
        <authorList>
            <person name="Poehlein A."/>
            <person name="Bakenhus I."/>
            <person name="Voget S."/>
            <person name="Brinkhoff T."/>
            <person name="Simon M."/>
        </authorList>
    </citation>
    <scope>NUCLEOTIDE SEQUENCE [LARGE SCALE GENOMIC DNA]</scope>
    <source>
        <strain evidence="2 3">SH6-1</strain>
    </source>
</reference>
<dbReference type="Proteomes" id="UP000184514">
    <property type="component" value="Unassembled WGS sequence"/>
</dbReference>
<comment type="caution">
    <text evidence="2">The sequence shown here is derived from an EMBL/GenBank/DDBJ whole genome shotgun (WGS) entry which is preliminary data.</text>
</comment>
<dbReference type="InterPro" id="IPR002539">
    <property type="entry name" value="MaoC-like_dom"/>
</dbReference>
<accession>A0A1L9NYD1</accession>
<evidence type="ECO:0000259" key="1">
    <source>
        <dbReference type="Pfam" id="PF01575"/>
    </source>
</evidence>
<dbReference type="PANTHER" id="PTHR43664">
    <property type="entry name" value="MONOAMINE OXIDASE-RELATED"/>
    <property type="match status" value="1"/>
</dbReference>
<dbReference type="RefSeq" id="WP_211317833.1">
    <property type="nucleotide sequence ID" value="NZ_MLCB01000107.1"/>
</dbReference>
<dbReference type="Pfam" id="PF01575">
    <property type="entry name" value="MaoC_dehydratas"/>
    <property type="match status" value="1"/>
</dbReference>
<dbReference type="CDD" id="cd03454">
    <property type="entry name" value="YdeM"/>
    <property type="match status" value="1"/>
</dbReference>
<dbReference type="AlphaFoldDB" id="A0A1L9NYD1"/>
<name>A0A1L9NYD1_9RHOB</name>
<dbReference type="Gene3D" id="3.10.129.10">
    <property type="entry name" value="Hotdog Thioesterase"/>
    <property type="match status" value="1"/>
</dbReference>
<dbReference type="InterPro" id="IPR029069">
    <property type="entry name" value="HotDog_dom_sf"/>
</dbReference>
<dbReference type="PANTHER" id="PTHR43664:SF1">
    <property type="entry name" value="BETA-METHYLMALYL-COA DEHYDRATASE"/>
    <property type="match status" value="1"/>
</dbReference>
<sequence length="166" mass="18422">MTMATTELKYIPFENFEIGQKQNFGAYEVTEEEIIEFAGRYDPQFFHLDHEAAKQSLFGGLCASGWHTCSMTMAMMVANMDKNGRSLGSPGIDSLRWLRPVYPGDVLSVQMEVLDTIPSKSRPNIGVVVSKVSVSNQKEEVIMEFTSKGIFSKSIDGLGASNEHET</sequence>
<evidence type="ECO:0000313" key="2">
    <source>
        <dbReference type="EMBL" id="OJI94295.1"/>
    </source>
</evidence>
<feature type="domain" description="MaoC-like" evidence="1">
    <location>
        <begin position="17"/>
        <end position="121"/>
    </location>
</feature>
<protein>
    <submittedName>
        <fullName evidence="2">Bifunctional protein PaaZ</fullName>
    </submittedName>
</protein>